<evidence type="ECO:0000313" key="10">
    <source>
        <dbReference type="Proteomes" id="UP000468650"/>
    </source>
</evidence>
<protein>
    <submittedName>
        <fullName evidence="9">Biopolymer transporter ExbD</fullName>
    </submittedName>
</protein>
<organism evidence="9 10">
    <name type="scientific">Phaeocystidibacter luteus</name>
    <dbReference type="NCBI Taxonomy" id="911197"/>
    <lineage>
        <taxon>Bacteria</taxon>
        <taxon>Pseudomonadati</taxon>
        <taxon>Bacteroidota</taxon>
        <taxon>Flavobacteriia</taxon>
        <taxon>Flavobacteriales</taxon>
        <taxon>Phaeocystidibacteraceae</taxon>
        <taxon>Phaeocystidibacter</taxon>
    </lineage>
</organism>
<evidence type="ECO:0000256" key="6">
    <source>
        <dbReference type="ARBA" id="ARBA00023136"/>
    </source>
</evidence>
<dbReference type="GO" id="GO:0022857">
    <property type="term" value="F:transmembrane transporter activity"/>
    <property type="evidence" value="ECO:0007669"/>
    <property type="project" value="InterPro"/>
</dbReference>
<feature type="transmembrane region" description="Helical" evidence="8">
    <location>
        <begin position="12"/>
        <end position="34"/>
    </location>
</feature>
<evidence type="ECO:0000256" key="7">
    <source>
        <dbReference type="RuleBase" id="RU003879"/>
    </source>
</evidence>
<evidence type="ECO:0000256" key="8">
    <source>
        <dbReference type="SAM" id="Phobius"/>
    </source>
</evidence>
<comment type="caution">
    <text evidence="9">The sequence shown here is derived from an EMBL/GenBank/DDBJ whole genome shotgun (WGS) entry which is preliminary data.</text>
</comment>
<evidence type="ECO:0000256" key="5">
    <source>
        <dbReference type="ARBA" id="ARBA00022989"/>
    </source>
</evidence>
<dbReference type="AlphaFoldDB" id="A0A6N6RJC3"/>
<dbReference type="OrthoDB" id="9810103at2"/>
<dbReference type="RefSeq" id="WP_151668225.1">
    <property type="nucleotide sequence ID" value="NZ_WBVO01000012.1"/>
</dbReference>
<comment type="similarity">
    <text evidence="2 7">Belongs to the ExbD/TolR family.</text>
</comment>
<accession>A0A6N6RJC3</accession>
<evidence type="ECO:0000256" key="4">
    <source>
        <dbReference type="ARBA" id="ARBA00022692"/>
    </source>
</evidence>
<gene>
    <name evidence="9" type="ORF">F8C67_12630</name>
</gene>
<dbReference type="GO" id="GO:0015031">
    <property type="term" value="P:protein transport"/>
    <property type="evidence" value="ECO:0007669"/>
    <property type="project" value="UniProtKB-KW"/>
</dbReference>
<sequence>MSHIKKDKVRETPAVSTASLPDIVFMLLFFFMVATTMREVTLKVAVNKPQATEIQKLERKDLVTYIYVGTPRDETLYGTEPRVQLDDQLGTVDDVQTFVVVAREEINEAEQPLMTVSIKADGEVKMGLISDIKQELRKAQALKINYSTMPAIDAAGMIESNL</sequence>
<name>A0A6N6RJC3_9FLAO</name>
<dbReference type="GO" id="GO:0005886">
    <property type="term" value="C:plasma membrane"/>
    <property type="evidence" value="ECO:0007669"/>
    <property type="project" value="UniProtKB-SubCell"/>
</dbReference>
<evidence type="ECO:0000256" key="2">
    <source>
        <dbReference type="ARBA" id="ARBA00005811"/>
    </source>
</evidence>
<dbReference type="InterPro" id="IPR003400">
    <property type="entry name" value="ExbD"/>
</dbReference>
<keyword evidence="7" id="KW-0653">Protein transport</keyword>
<keyword evidence="3" id="KW-1003">Cell membrane</keyword>
<evidence type="ECO:0000256" key="1">
    <source>
        <dbReference type="ARBA" id="ARBA00004162"/>
    </source>
</evidence>
<comment type="subcellular location">
    <subcellularLocation>
        <location evidence="1">Cell membrane</location>
        <topology evidence="1">Single-pass membrane protein</topology>
    </subcellularLocation>
    <subcellularLocation>
        <location evidence="7">Cell membrane</location>
        <topology evidence="7">Single-pass type II membrane protein</topology>
    </subcellularLocation>
</comment>
<keyword evidence="4 7" id="KW-0812">Transmembrane</keyword>
<dbReference type="Pfam" id="PF02472">
    <property type="entry name" value="ExbD"/>
    <property type="match status" value="1"/>
</dbReference>
<evidence type="ECO:0000256" key="3">
    <source>
        <dbReference type="ARBA" id="ARBA00022475"/>
    </source>
</evidence>
<dbReference type="EMBL" id="WBVO01000012">
    <property type="protein sequence ID" value="KAB2807035.1"/>
    <property type="molecule type" value="Genomic_DNA"/>
</dbReference>
<keyword evidence="6 8" id="KW-0472">Membrane</keyword>
<keyword evidence="10" id="KW-1185">Reference proteome</keyword>
<proteinExistence type="inferred from homology"/>
<dbReference type="Proteomes" id="UP000468650">
    <property type="component" value="Unassembled WGS sequence"/>
</dbReference>
<keyword evidence="5 8" id="KW-1133">Transmembrane helix</keyword>
<reference evidence="9 10" key="1">
    <citation type="submission" date="2019-09" db="EMBL/GenBank/DDBJ databases">
        <title>Genomes of family Cryomorphaceae.</title>
        <authorList>
            <person name="Bowman J.P."/>
        </authorList>
    </citation>
    <scope>NUCLEOTIDE SEQUENCE [LARGE SCALE GENOMIC DNA]</scope>
    <source>
        <strain evidence="9 10">LMG 25704</strain>
    </source>
</reference>
<evidence type="ECO:0000313" key="9">
    <source>
        <dbReference type="EMBL" id="KAB2807035.1"/>
    </source>
</evidence>
<keyword evidence="7" id="KW-0813">Transport</keyword>